<reference evidence="1" key="2">
    <citation type="journal article" date="2020" name="Nat. Commun.">
        <title>Large-scale genome sequencing of mycorrhizal fungi provides insights into the early evolution of symbiotic traits.</title>
        <authorList>
            <person name="Miyauchi S."/>
            <person name="Kiss E."/>
            <person name="Kuo A."/>
            <person name="Drula E."/>
            <person name="Kohler A."/>
            <person name="Sanchez-Garcia M."/>
            <person name="Morin E."/>
            <person name="Andreopoulos B."/>
            <person name="Barry K.W."/>
            <person name="Bonito G."/>
            <person name="Buee M."/>
            <person name="Carver A."/>
            <person name="Chen C."/>
            <person name="Cichocki N."/>
            <person name="Clum A."/>
            <person name="Culley D."/>
            <person name="Crous P.W."/>
            <person name="Fauchery L."/>
            <person name="Girlanda M."/>
            <person name="Hayes R.D."/>
            <person name="Keri Z."/>
            <person name="LaButti K."/>
            <person name="Lipzen A."/>
            <person name="Lombard V."/>
            <person name="Magnuson J."/>
            <person name="Maillard F."/>
            <person name="Murat C."/>
            <person name="Nolan M."/>
            <person name="Ohm R.A."/>
            <person name="Pangilinan J."/>
            <person name="Pereira M.F."/>
            <person name="Perotto S."/>
            <person name="Peter M."/>
            <person name="Pfister S."/>
            <person name="Riley R."/>
            <person name="Sitrit Y."/>
            <person name="Stielow J.B."/>
            <person name="Szollosi G."/>
            <person name="Zifcakova L."/>
            <person name="Stursova M."/>
            <person name="Spatafora J.W."/>
            <person name="Tedersoo L."/>
            <person name="Vaario L.M."/>
            <person name="Yamada A."/>
            <person name="Yan M."/>
            <person name="Wang P."/>
            <person name="Xu J."/>
            <person name="Bruns T."/>
            <person name="Baldrian P."/>
            <person name="Vilgalys R."/>
            <person name="Dunand C."/>
            <person name="Henrissat B."/>
            <person name="Grigoriev I.V."/>
            <person name="Hibbett D."/>
            <person name="Nagy L.G."/>
            <person name="Martin F.M."/>
        </authorList>
    </citation>
    <scope>NUCLEOTIDE SEQUENCE</scope>
    <source>
        <strain evidence="1">P2</strain>
    </source>
</reference>
<dbReference type="EMBL" id="MU117986">
    <property type="protein sequence ID" value="KAF9650349.1"/>
    <property type="molecule type" value="Genomic_DNA"/>
</dbReference>
<proteinExistence type="predicted"/>
<comment type="caution">
    <text evidence="1">The sequence shown here is derived from an EMBL/GenBank/DDBJ whole genome shotgun (WGS) entry which is preliminary data.</text>
</comment>
<reference evidence="1" key="1">
    <citation type="submission" date="2019-10" db="EMBL/GenBank/DDBJ databases">
        <authorList>
            <consortium name="DOE Joint Genome Institute"/>
            <person name="Kuo A."/>
            <person name="Miyauchi S."/>
            <person name="Kiss E."/>
            <person name="Drula E."/>
            <person name="Kohler A."/>
            <person name="Sanchez-Garcia M."/>
            <person name="Andreopoulos B."/>
            <person name="Barry K.W."/>
            <person name="Bonito G."/>
            <person name="Buee M."/>
            <person name="Carver A."/>
            <person name="Chen C."/>
            <person name="Cichocki N."/>
            <person name="Clum A."/>
            <person name="Culley D."/>
            <person name="Crous P.W."/>
            <person name="Fauchery L."/>
            <person name="Girlanda M."/>
            <person name="Hayes R."/>
            <person name="Keri Z."/>
            <person name="Labutti K."/>
            <person name="Lipzen A."/>
            <person name="Lombard V."/>
            <person name="Magnuson J."/>
            <person name="Maillard F."/>
            <person name="Morin E."/>
            <person name="Murat C."/>
            <person name="Nolan M."/>
            <person name="Ohm R."/>
            <person name="Pangilinan J."/>
            <person name="Pereira M."/>
            <person name="Perotto S."/>
            <person name="Peter M."/>
            <person name="Riley R."/>
            <person name="Sitrit Y."/>
            <person name="Stielow B."/>
            <person name="Szollosi G."/>
            <person name="Zifcakova L."/>
            <person name="Stursova M."/>
            <person name="Spatafora J.W."/>
            <person name="Tedersoo L."/>
            <person name="Vaario L.-M."/>
            <person name="Yamada A."/>
            <person name="Yan M."/>
            <person name="Wang P."/>
            <person name="Xu J."/>
            <person name="Bruns T."/>
            <person name="Baldrian P."/>
            <person name="Vilgalys R."/>
            <person name="Henrissat B."/>
            <person name="Grigoriev I.V."/>
            <person name="Hibbett D."/>
            <person name="Nagy L.G."/>
            <person name="Martin F.M."/>
        </authorList>
    </citation>
    <scope>NUCLEOTIDE SEQUENCE</scope>
    <source>
        <strain evidence="1">P2</strain>
    </source>
</reference>
<evidence type="ECO:0000313" key="2">
    <source>
        <dbReference type="Proteomes" id="UP000886501"/>
    </source>
</evidence>
<accession>A0ACB6ZLE2</accession>
<gene>
    <name evidence="1" type="ORF">BDM02DRAFT_3185549</name>
</gene>
<organism evidence="1 2">
    <name type="scientific">Thelephora ganbajun</name>
    <name type="common">Ganba fungus</name>
    <dbReference type="NCBI Taxonomy" id="370292"/>
    <lineage>
        <taxon>Eukaryota</taxon>
        <taxon>Fungi</taxon>
        <taxon>Dikarya</taxon>
        <taxon>Basidiomycota</taxon>
        <taxon>Agaricomycotina</taxon>
        <taxon>Agaricomycetes</taxon>
        <taxon>Thelephorales</taxon>
        <taxon>Thelephoraceae</taxon>
        <taxon>Thelephora</taxon>
    </lineage>
</organism>
<dbReference type="Proteomes" id="UP000886501">
    <property type="component" value="Unassembled WGS sequence"/>
</dbReference>
<protein>
    <submittedName>
        <fullName evidence="1">Uncharacterized protein</fullName>
    </submittedName>
</protein>
<sequence length="361" mass="39862">MPKSITLTLGAVFIGTSIAGILTGVVCTQVSMYFRRYQRDKTLTKLMVFAVWLLDLSHTAMLIASNWAWLITHFGNANTDMIPPTVAVSVVITALITIIVHGFFITRVYRLSRYFLIISPLIVLGLLRVGSACVTCAKMLVYGRFSVFLENVAWVFTLGLTTSSALDILLTGILLYYLRKSKTGFANMDHVIDMLSLYTIQSGLLTTIAIVISLGFVSFRFYVSTSLIENAEQWIGMHDNLVFLALHFMISKLYANSFLATLNARDGIRDRHIGTPQDPPLSAFSGHNPFRRQSRPLTAELPMQVDPDKNMVLTADAVGRVMGGIGVTSFSETLRVGGSSLDVRNTRGLDLDYKLSANTIV</sequence>
<keyword evidence="2" id="KW-1185">Reference proteome</keyword>
<name>A0ACB6ZLE2_THEGA</name>
<evidence type="ECO:0000313" key="1">
    <source>
        <dbReference type="EMBL" id="KAF9650349.1"/>
    </source>
</evidence>